<sequence>MGVTGWFAELICDVEPATIIITGSTPNVVSTTDTHIFPEPAMLTVIGERPGVNGPPVSPLPAEIAVTGGTPSIGETLAPAGAEVTVTGSTPEIVQTANHLLQPTGASATVTGGTPVIVTGKILLPTAATVSLTGGTPRLVSQVPPTAATVTITGGRPLINVTYPPPTAQLTITGGRPLLESRIAPPGGTITVTGGTPIVTNNTLISFVSANSSTTGSVTIPTHAIGDLIVLCAFDSQNTAPTKPSAGGTVPNWNYIDNTNTSAGQAALTTAWFIANATNTTSGTWTWAEQMIAVVITGPVASTPIGGHAAVGGAAVNVTAPAVTMTHTDGSSILLHFHATAFINGGGWSSAPAGYTHRVVAGPSSSRSLLLNTKDVTTSDGSVTQPDGSSGWAFAAATVEIIN</sequence>
<comment type="caution">
    <text evidence="1">The sequence shown here is derived from an EMBL/GenBank/DDBJ whole genome shotgun (WGS) entry which is preliminary data.</text>
</comment>
<evidence type="ECO:0000313" key="1">
    <source>
        <dbReference type="EMBL" id="OHU60940.1"/>
    </source>
</evidence>
<gene>
    <name evidence="1" type="ORF">BKG82_00035</name>
</gene>
<accession>A0A1S1LYM1</accession>
<evidence type="ECO:0000313" key="2">
    <source>
        <dbReference type="Proteomes" id="UP000180043"/>
    </source>
</evidence>
<name>A0A1S1LYM1_MYCCH</name>
<protein>
    <submittedName>
        <fullName evidence="1">Uncharacterized protein</fullName>
    </submittedName>
</protein>
<reference evidence="1 2" key="1">
    <citation type="submission" date="2016-10" db="EMBL/GenBank/DDBJ databases">
        <title>Evaluation of Human, Veterinary and Environmental Mycobacterium chelonae Isolates by Core Genome Phylogenomic Analysis, Targeted Gene Comparison, and Anti-microbial Susceptibility Patterns: A Tale of Mistaken Identities.</title>
        <authorList>
            <person name="Fogelson S.B."/>
            <person name="Camus A.C."/>
            <person name="Lorenz W."/>
            <person name="Vasireddy R."/>
            <person name="Vasireddy S."/>
            <person name="Smith T."/>
            <person name="Brown-Elliott B.A."/>
            <person name="Wallace R.J.Jr."/>
            <person name="Hasan N.A."/>
            <person name="Reischl U."/>
            <person name="Sanchez S."/>
        </authorList>
    </citation>
    <scope>NUCLEOTIDE SEQUENCE [LARGE SCALE GENOMIC DNA]</scope>
    <source>
        <strain evidence="1 2">15515</strain>
    </source>
</reference>
<dbReference type="RefSeq" id="WP_070947318.1">
    <property type="nucleotide sequence ID" value="NZ_MLIQ01000002.1"/>
</dbReference>
<dbReference type="AlphaFoldDB" id="A0A1S1LYM1"/>
<dbReference type="EMBL" id="MLIQ01000002">
    <property type="protein sequence ID" value="OHU60940.1"/>
    <property type="molecule type" value="Genomic_DNA"/>
</dbReference>
<organism evidence="1 2">
    <name type="scientific">Mycobacteroides chelonae</name>
    <name type="common">Mycobacterium chelonae</name>
    <dbReference type="NCBI Taxonomy" id="1774"/>
    <lineage>
        <taxon>Bacteria</taxon>
        <taxon>Bacillati</taxon>
        <taxon>Actinomycetota</taxon>
        <taxon>Actinomycetes</taxon>
        <taxon>Mycobacteriales</taxon>
        <taxon>Mycobacteriaceae</taxon>
        <taxon>Mycobacteroides</taxon>
    </lineage>
</organism>
<dbReference type="Proteomes" id="UP000180043">
    <property type="component" value="Unassembled WGS sequence"/>
</dbReference>
<proteinExistence type="predicted"/>